<dbReference type="Proteomes" id="UP000215509">
    <property type="component" value="Unassembled WGS sequence"/>
</dbReference>
<dbReference type="EMBL" id="NMQW01000053">
    <property type="protein sequence ID" value="OXM82890.1"/>
    <property type="molecule type" value="Genomic_DNA"/>
</dbReference>
<keyword evidence="1" id="KW-0001">2Fe-2S</keyword>
<dbReference type="GO" id="GO:0046872">
    <property type="term" value="F:metal ion binding"/>
    <property type="evidence" value="ECO:0007669"/>
    <property type="project" value="UniProtKB-KW"/>
</dbReference>
<accession>A0A229UHN9</accession>
<keyword evidence="7" id="KW-1185">Reference proteome</keyword>
<dbReference type="InterPro" id="IPR042216">
    <property type="entry name" value="MitoNEET_CISD"/>
</dbReference>
<reference evidence="6 7" key="1">
    <citation type="submission" date="2017-07" db="EMBL/GenBank/DDBJ databases">
        <title>Genome sequencing and assembly of Paenibacillus rigui.</title>
        <authorList>
            <person name="Mayilraj S."/>
        </authorList>
    </citation>
    <scope>NUCLEOTIDE SEQUENCE [LARGE SCALE GENOMIC DNA]</scope>
    <source>
        <strain evidence="6 7">JCM 16352</strain>
    </source>
</reference>
<dbReference type="InterPro" id="IPR018967">
    <property type="entry name" value="FeS-contain_CDGSH-typ"/>
</dbReference>
<dbReference type="SMART" id="SM00704">
    <property type="entry name" value="ZnF_CDGSH"/>
    <property type="match status" value="1"/>
</dbReference>
<evidence type="ECO:0000256" key="4">
    <source>
        <dbReference type="ARBA" id="ARBA00023014"/>
    </source>
</evidence>
<name>A0A229UHN9_9BACL</name>
<proteinExistence type="predicted"/>
<evidence type="ECO:0000256" key="1">
    <source>
        <dbReference type="ARBA" id="ARBA00022714"/>
    </source>
</evidence>
<dbReference type="AlphaFoldDB" id="A0A229UHN9"/>
<sequence length="66" mass="7141">MSKVKITKYDEGPFVIQGSFELVDGSGNTFQTSDTIAVCRCGQSKTQPFCDATHKTCGFREASSAQ</sequence>
<dbReference type="Pfam" id="PF09360">
    <property type="entry name" value="zf-CDGSH"/>
    <property type="match status" value="1"/>
</dbReference>
<dbReference type="Gene3D" id="3.40.5.90">
    <property type="entry name" value="CDGSH iron-sulfur domain, mitoNEET-type"/>
    <property type="match status" value="1"/>
</dbReference>
<evidence type="ECO:0000259" key="5">
    <source>
        <dbReference type="SMART" id="SM00704"/>
    </source>
</evidence>
<dbReference type="GO" id="GO:0051537">
    <property type="term" value="F:2 iron, 2 sulfur cluster binding"/>
    <property type="evidence" value="ECO:0007669"/>
    <property type="project" value="UniProtKB-KW"/>
</dbReference>
<feature type="domain" description="Iron-binding zinc finger CDGSH type" evidence="5">
    <location>
        <begin position="11"/>
        <end position="60"/>
    </location>
</feature>
<evidence type="ECO:0000256" key="3">
    <source>
        <dbReference type="ARBA" id="ARBA00023004"/>
    </source>
</evidence>
<protein>
    <submittedName>
        <fullName evidence="6">Iron-binding protein</fullName>
    </submittedName>
</protein>
<comment type="caution">
    <text evidence="6">The sequence shown here is derived from an EMBL/GenBank/DDBJ whole genome shotgun (WGS) entry which is preliminary data.</text>
</comment>
<dbReference type="GO" id="GO:0005737">
    <property type="term" value="C:cytoplasm"/>
    <property type="evidence" value="ECO:0007669"/>
    <property type="project" value="UniProtKB-ARBA"/>
</dbReference>
<dbReference type="RefSeq" id="WP_094018193.1">
    <property type="nucleotide sequence ID" value="NZ_NMQW01000053.1"/>
</dbReference>
<evidence type="ECO:0000256" key="2">
    <source>
        <dbReference type="ARBA" id="ARBA00022723"/>
    </source>
</evidence>
<organism evidence="6 7">
    <name type="scientific">Paenibacillus rigui</name>
    <dbReference type="NCBI Taxonomy" id="554312"/>
    <lineage>
        <taxon>Bacteria</taxon>
        <taxon>Bacillati</taxon>
        <taxon>Bacillota</taxon>
        <taxon>Bacilli</taxon>
        <taxon>Bacillales</taxon>
        <taxon>Paenibacillaceae</taxon>
        <taxon>Paenibacillus</taxon>
    </lineage>
</organism>
<evidence type="ECO:0000313" key="6">
    <source>
        <dbReference type="EMBL" id="OXM82890.1"/>
    </source>
</evidence>
<keyword evidence="4" id="KW-0411">Iron-sulfur</keyword>
<gene>
    <name evidence="6" type="ORF">CF651_28155</name>
</gene>
<keyword evidence="3" id="KW-0408">Iron</keyword>
<keyword evidence="2" id="KW-0479">Metal-binding</keyword>
<evidence type="ECO:0000313" key="7">
    <source>
        <dbReference type="Proteomes" id="UP000215509"/>
    </source>
</evidence>
<dbReference type="OrthoDB" id="9795032at2"/>